<protein>
    <submittedName>
        <fullName evidence="2">Uncharacterized protein</fullName>
    </submittedName>
</protein>
<evidence type="ECO:0000256" key="1">
    <source>
        <dbReference type="SAM" id="Coils"/>
    </source>
</evidence>
<dbReference type="EMBL" id="QOIP01000001">
    <property type="protein sequence ID" value="RLU26273.1"/>
    <property type="molecule type" value="Genomic_DNA"/>
</dbReference>
<dbReference type="AlphaFoldDB" id="A0A3L8E1E0"/>
<name>A0A3L8E1E0_OOCBI</name>
<gene>
    <name evidence="2" type="ORF">DMN91_000067</name>
</gene>
<proteinExistence type="predicted"/>
<dbReference type="Proteomes" id="UP000279307">
    <property type="component" value="Chromosome 1"/>
</dbReference>
<accession>A0A3L8E1E0</accession>
<keyword evidence="1" id="KW-0175">Coiled coil</keyword>
<sequence>MFLLPTNAENQDSCEVITCPVASMETSEISTDKTLDCSIKNTDNSVQIDEIDEILLDITSDSSIKNNKNNSNTDTSLAIETLKRQLREAENKLDIANKLICKSDKIRRI</sequence>
<evidence type="ECO:0000313" key="2">
    <source>
        <dbReference type="EMBL" id="RLU26273.1"/>
    </source>
</evidence>
<comment type="caution">
    <text evidence="2">The sequence shown here is derived from an EMBL/GenBank/DDBJ whole genome shotgun (WGS) entry which is preliminary data.</text>
</comment>
<feature type="coiled-coil region" evidence="1">
    <location>
        <begin position="72"/>
        <end position="99"/>
    </location>
</feature>
<reference evidence="2 3" key="1">
    <citation type="journal article" date="2018" name="Genome Res.">
        <title>The genomic architecture and molecular evolution of ant odorant receptors.</title>
        <authorList>
            <person name="McKenzie S.K."/>
            <person name="Kronauer D.J.C."/>
        </authorList>
    </citation>
    <scope>NUCLEOTIDE SEQUENCE [LARGE SCALE GENOMIC DNA]</scope>
    <source>
        <strain evidence="2">Clonal line C1</strain>
    </source>
</reference>
<organism evidence="2 3">
    <name type="scientific">Ooceraea biroi</name>
    <name type="common">Clonal raider ant</name>
    <name type="synonym">Cerapachys biroi</name>
    <dbReference type="NCBI Taxonomy" id="2015173"/>
    <lineage>
        <taxon>Eukaryota</taxon>
        <taxon>Metazoa</taxon>
        <taxon>Ecdysozoa</taxon>
        <taxon>Arthropoda</taxon>
        <taxon>Hexapoda</taxon>
        <taxon>Insecta</taxon>
        <taxon>Pterygota</taxon>
        <taxon>Neoptera</taxon>
        <taxon>Endopterygota</taxon>
        <taxon>Hymenoptera</taxon>
        <taxon>Apocrita</taxon>
        <taxon>Aculeata</taxon>
        <taxon>Formicoidea</taxon>
        <taxon>Formicidae</taxon>
        <taxon>Dorylinae</taxon>
        <taxon>Ooceraea</taxon>
    </lineage>
</organism>
<evidence type="ECO:0000313" key="3">
    <source>
        <dbReference type="Proteomes" id="UP000279307"/>
    </source>
</evidence>